<keyword evidence="13" id="KW-0966">Cell projection</keyword>
<comment type="similarity">
    <text evidence="7">Belongs to the shootin family.</text>
</comment>
<organism evidence="16 17">
    <name type="scientific">Phoxinus phoxinus</name>
    <name type="common">Eurasian minnow</name>
    <dbReference type="NCBI Taxonomy" id="58324"/>
    <lineage>
        <taxon>Eukaryota</taxon>
        <taxon>Metazoa</taxon>
        <taxon>Chordata</taxon>
        <taxon>Craniata</taxon>
        <taxon>Vertebrata</taxon>
        <taxon>Euteleostomi</taxon>
        <taxon>Actinopterygii</taxon>
        <taxon>Neopterygii</taxon>
        <taxon>Teleostei</taxon>
        <taxon>Ostariophysi</taxon>
        <taxon>Cypriniformes</taxon>
        <taxon>Leuciscidae</taxon>
        <taxon>Phoxininae</taxon>
        <taxon>Phoxinus</taxon>
    </lineage>
</organism>
<keyword evidence="12" id="KW-0206">Cytoskeleton</keyword>
<keyword evidence="17" id="KW-1185">Reference proteome</keyword>
<dbReference type="PANTHER" id="PTHR46606">
    <property type="entry name" value="SHOOTIN-1"/>
    <property type="match status" value="1"/>
</dbReference>
<protein>
    <recommendedName>
        <fullName evidence="8">Shootin-1</fullName>
    </recommendedName>
</protein>
<gene>
    <name evidence="16" type="ORF">R3I93_010942</name>
</gene>
<feature type="compositionally biased region" description="Low complexity" evidence="15">
    <location>
        <begin position="466"/>
        <end position="475"/>
    </location>
</feature>
<feature type="coiled-coil region" evidence="14">
    <location>
        <begin position="17"/>
        <end position="100"/>
    </location>
</feature>
<evidence type="ECO:0000256" key="11">
    <source>
        <dbReference type="ARBA" id="ARBA00023054"/>
    </source>
</evidence>
<dbReference type="GO" id="GO:0005737">
    <property type="term" value="C:cytoplasm"/>
    <property type="evidence" value="ECO:0007669"/>
    <property type="project" value="TreeGrafter"/>
</dbReference>
<dbReference type="PANTHER" id="PTHR46606:SF3">
    <property type="entry name" value="SHOOTIN-1"/>
    <property type="match status" value="1"/>
</dbReference>
<comment type="subcellular location">
    <subcellularLocation>
        <location evidence="4">Cell projection</location>
        <location evidence="4">Axon</location>
    </subcellularLocation>
    <subcellularLocation>
        <location evidence="3">Cell projection</location>
        <location evidence="3">Filopodium</location>
    </subcellularLocation>
    <subcellularLocation>
        <location evidence="6">Cell projection</location>
        <location evidence="6">Growth cone</location>
    </subcellularLocation>
    <subcellularLocation>
        <location evidence="5">Cell projection</location>
        <location evidence="5">Lamellipodium</location>
    </subcellularLocation>
    <subcellularLocation>
        <location evidence="1">Cytoplasm</location>
        <location evidence="1">Cytoskeleton</location>
    </subcellularLocation>
    <subcellularLocation>
        <location evidence="2">Perikaryon</location>
    </subcellularLocation>
</comment>
<proteinExistence type="inferred from homology"/>
<dbReference type="GO" id="GO:2001224">
    <property type="term" value="P:positive regulation of neuron migration"/>
    <property type="evidence" value="ECO:0007669"/>
    <property type="project" value="TreeGrafter"/>
</dbReference>
<evidence type="ECO:0000256" key="10">
    <source>
        <dbReference type="ARBA" id="ARBA00022490"/>
    </source>
</evidence>
<evidence type="ECO:0000256" key="13">
    <source>
        <dbReference type="ARBA" id="ARBA00023273"/>
    </source>
</evidence>
<evidence type="ECO:0000256" key="7">
    <source>
        <dbReference type="ARBA" id="ARBA00010041"/>
    </source>
</evidence>
<dbReference type="GO" id="GO:0048812">
    <property type="term" value="P:neuron projection morphogenesis"/>
    <property type="evidence" value="ECO:0007669"/>
    <property type="project" value="TreeGrafter"/>
</dbReference>
<name>A0AAN9CWR3_9TELE</name>
<evidence type="ECO:0000256" key="9">
    <source>
        <dbReference type="ARBA" id="ARBA00022473"/>
    </source>
</evidence>
<evidence type="ECO:0000256" key="5">
    <source>
        <dbReference type="ARBA" id="ARBA00004510"/>
    </source>
</evidence>
<evidence type="ECO:0000256" key="1">
    <source>
        <dbReference type="ARBA" id="ARBA00004245"/>
    </source>
</evidence>
<evidence type="ECO:0000313" key="17">
    <source>
        <dbReference type="Proteomes" id="UP001364617"/>
    </source>
</evidence>
<dbReference type="GO" id="GO:0005856">
    <property type="term" value="C:cytoskeleton"/>
    <property type="evidence" value="ECO:0007669"/>
    <property type="project" value="UniProtKB-SubCell"/>
</dbReference>
<dbReference type="GO" id="GO:0044295">
    <property type="term" value="C:axonal growth cone"/>
    <property type="evidence" value="ECO:0007669"/>
    <property type="project" value="TreeGrafter"/>
</dbReference>
<dbReference type="AlphaFoldDB" id="A0AAN9CWR3"/>
<feature type="region of interest" description="Disordered" evidence="15">
    <location>
        <begin position="342"/>
        <end position="381"/>
    </location>
</feature>
<accession>A0AAN9CWR3</accession>
<feature type="region of interest" description="Disordered" evidence="15">
    <location>
        <begin position="426"/>
        <end position="546"/>
    </location>
</feature>
<reference evidence="16 17" key="1">
    <citation type="submission" date="2024-02" db="EMBL/GenBank/DDBJ databases">
        <title>Chromosome-level genome assembly of the Eurasian Minnow (Phoxinus phoxinus).</title>
        <authorList>
            <person name="Oriowo T.O."/>
            <person name="Martin S."/>
            <person name="Stange M."/>
            <person name="Chrysostomakis Y."/>
            <person name="Brown T."/>
            <person name="Winkler S."/>
            <person name="Kukowka S."/>
            <person name="Myers E.W."/>
            <person name="Bohne A."/>
        </authorList>
    </citation>
    <scope>NUCLEOTIDE SEQUENCE [LARGE SCALE GENOMIC DNA]</scope>
    <source>
        <strain evidence="16">ZFMK-TIS-60720</strain>
        <tissue evidence="16">Whole Organism</tissue>
    </source>
</reference>
<dbReference type="GO" id="GO:0030027">
    <property type="term" value="C:lamellipodium"/>
    <property type="evidence" value="ECO:0007669"/>
    <property type="project" value="UniProtKB-SubCell"/>
</dbReference>
<evidence type="ECO:0000256" key="8">
    <source>
        <dbReference type="ARBA" id="ARBA00017666"/>
    </source>
</evidence>
<evidence type="ECO:0000256" key="6">
    <source>
        <dbReference type="ARBA" id="ARBA00004624"/>
    </source>
</evidence>
<keyword evidence="9" id="KW-0217">Developmental protein</keyword>
<sequence>MASTGQQKEVKMISERSNQVLLQYESLQREHEKIKMECKKMQVERDEALRKLKEFEQVSHRVIEEVNNIQENLEIEKTCRESVEALASKLNRQNRSLKRKSMLYISRLGADVIADINLDDEDEEEPQDESSGVCSSSHCQIVITELRDKLEMILAEKKQMVIDLETAREQLCQTRQDLLKEKHDNTVLIAETFQQKKLLGKYNRVSKYALDEFEALQEDLKLERDLRSEAEKFAHEMLVEQKKLKRQSQMLIQTVSPTEALQKALAEINTLTHTVETQRLEHQQQVKALEEQTHGSELKKQLTALRRQTELLEEERKEWQHKHTKAETEAKDLRFTVEELKKKLQQISNPPAAASAPPPPPPPPPPLPPPPAPSSNPLSSLLSILRKKKNVNTEIALVDKDSSEKIPEKDIKQQAVDEMMQRIKNGVQLRRVSQTTNKARLGTKERTPSNSAIQELQGILTSAKRPGPSSSHGTHPPSPSPKSELEKALHRRREALKTAKNNSNPSSVLDLTQIEQTQPEPGQDKREQDTPLHTPTTICTDLLKPT</sequence>
<evidence type="ECO:0000256" key="3">
    <source>
        <dbReference type="ARBA" id="ARBA00004486"/>
    </source>
</evidence>
<keyword evidence="10" id="KW-0963">Cytoplasm</keyword>
<evidence type="ECO:0000256" key="12">
    <source>
        <dbReference type="ARBA" id="ARBA00023212"/>
    </source>
</evidence>
<evidence type="ECO:0000256" key="15">
    <source>
        <dbReference type="SAM" id="MobiDB-lite"/>
    </source>
</evidence>
<comment type="caution">
    <text evidence="16">The sequence shown here is derived from an EMBL/GenBank/DDBJ whole genome shotgun (WGS) entry which is preliminary data.</text>
</comment>
<evidence type="ECO:0000313" key="16">
    <source>
        <dbReference type="EMBL" id="KAK7152865.1"/>
    </source>
</evidence>
<dbReference type="InterPro" id="IPR024849">
    <property type="entry name" value="Shootin-1"/>
</dbReference>
<dbReference type="Proteomes" id="UP001364617">
    <property type="component" value="Unassembled WGS sequence"/>
</dbReference>
<evidence type="ECO:0000256" key="2">
    <source>
        <dbReference type="ARBA" id="ARBA00004484"/>
    </source>
</evidence>
<dbReference type="EMBL" id="JAYKXH010000011">
    <property type="protein sequence ID" value="KAK7152865.1"/>
    <property type="molecule type" value="Genomic_DNA"/>
</dbReference>
<keyword evidence="11 14" id="KW-0175">Coiled coil</keyword>
<dbReference type="GO" id="GO:0030175">
    <property type="term" value="C:filopodium"/>
    <property type="evidence" value="ECO:0007669"/>
    <property type="project" value="UniProtKB-SubCell"/>
</dbReference>
<evidence type="ECO:0000256" key="14">
    <source>
        <dbReference type="SAM" id="Coils"/>
    </source>
</evidence>
<feature type="compositionally biased region" description="Polar residues" evidence="15">
    <location>
        <begin position="499"/>
        <end position="520"/>
    </location>
</feature>
<evidence type="ECO:0000256" key="4">
    <source>
        <dbReference type="ARBA" id="ARBA00004489"/>
    </source>
</evidence>
<feature type="compositionally biased region" description="Pro residues" evidence="15">
    <location>
        <begin position="356"/>
        <end position="374"/>
    </location>
</feature>
<dbReference type="GO" id="GO:0043204">
    <property type="term" value="C:perikaryon"/>
    <property type="evidence" value="ECO:0007669"/>
    <property type="project" value="UniProtKB-SubCell"/>
</dbReference>